<dbReference type="GO" id="GO:0018169">
    <property type="term" value="F:ribosomal S6-glutamic acid ligase activity"/>
    <property type="evidence" value="ECO:0007669"/>
    <property type="project" value="TreeGrafter"/>
</dbReference>
<protein>
    <submittedName>
        <fullName evidence="4">Cyanophycin synthetase</fullName>
    </submittedName>
</protein>
<dbReference type="PANTHER" id="PTHR21621">
    <property type="entry name" value="RIBOSOMAL PROTEIN S6 MODIFICATION PROTEIN"/>
    <property type="match status" value="1"/>
</dbReference>
<dbReference type="GO" id="GO:0009432">
    <property type="term" value="P:SOS response"/>
    <property type="evidence" value="ECO:0007669"/>
    <property type="project" value="TreeGrafter"/>
</dbReference>
<keyword evidence="1" id="KW-0436">Ligase</keyword>
<evidence type="ECO:0000313" key="4">
    <source>
        <dbReference type="EMBL" id="TWI82742.1"/>
    </source>
</evidence>
<comment type="caution">
    <text evidence="4">The sequence shown here is derived from an EMBL/GenBank/DDBJ whole genome shotgun (WGS) entry which is preliminary data.</text>
</comment>
<dbReference type="InterPro" id="IPR011095">
    <property type="entry name" value="Dala_Dala_lig_C"/>
</dbReference>
<dbReference type="Proteomes" id="UP000320593">
    <property type="component" value="Unassembled WGS sequence"/>
</dbReference>
<accession>A0A562SNC6</accession>
<dbReference type="InterPro" id="IPR013815">
    <property type="entry name" value="ATP_grasp_subdomain_1"/>
</dbReference>
<dbReference type="Gene3D" id="3.30.470.20">
    <property type="entry name" value="ATP-grasp fold, B domain"/>
    <property type="match status" value="2"/>
</dbReference>
<sequence>MSHPIPSRVRQLLSDFCARKGLKLVSDPKIGYAGFIQDRNGQRRFYKGTHFDLNTLGAAEVSDDKAYALKFLKRDGFRVPESLLLYVAGKKIEKPITLQVAEFSERVGYPLFVKPNGGQEGKDVVKVRDRDELDGTLRDLCARHNLVLLQQAVKGIDLRIVVLDGVVLCAIERHPPQVLGDGNSKIEELLTGLVQIKSDDPRILRELAQQGLDFDSIPAEGQPIRLLPNANLSAGGTGEIVTQGVGQNHIEAAVNAAKCLGLRYAGIDMMVDDVAGKTPGYTVLEANAAPGLNHLAAQSDEDAKAVADLYEAVFLAMAQGLQLRMTDRQRPTAA</sequence>
<dbReference type="GO" id="GO:0005737">
    <property type="term" value="C:cytoplasm"/>
    <property type="evidence" value="ECO:0007669"/>
    <property type="project" value="TreeGrafter"/>
</dbReference>
<keyword evidence="2" id="KW-0547">Nucleotide-binding</keyword>
<dbReference type="SUPFAM" id="SSF56059">
    <property type="entry name" value="Glutathione synthetase ATP-binding domain-like"/>
    <property type="match status" value="1"/>
</dbReference>
<keyword evidence="2" id="KW-0067">ATP-binding</keyword>
<dbReference type="GO" id="GO:0008716">
    <property type="term" value="F:D-alanine-D-alanine ligase activity"/>
    <property type="evidence" value="ECO:0007669"/>
    <property type="project" value="InterPro"/>
</dbReference>
<feature type="domain" description="ATP-grasp" evidence="3">
    <location>
        <begin position="69"/>
        <end position="318"/>
    </location>
</feature>
<dbReference type="PROSITE" id="PS50975">
    <property type="entry name" value="ATP_GRASP"/>
    <property type="match status" value="1"/>
</dbReference>
<dbReference type="Gene3D" id="3.30.1490.20">
    <property type="entry name" value="ATP-grasp fold, A domain"/>
    <property type="match status" value="1"/>
</dbReference>
<dbReference type="InterPro" id="IPR011761">
    <property type="entry name" value="ATP-grasp"/>
</dbReference>
<dbReference type="OrthoDB" id="9803907at2"/>
<evidence type="ECO:0000256" key="2">
    <source>
        <dbReference type="PROSITE-ProRule" id="PRU00409"/>
    </source>
</evidence>
<organism evidence="4 5">
    <name type="scientific">Roseibium hamelinense</name>
    <dbReference type="NCBI Taxonomy" id="150831"/>
    <lineage>
        <taxon>Bacteria</taxon>
        <taxon>Pseudomonadati</taxon>
        <taxon>Pseudomonadota</taxon>
        <taxon>Alphaproteobacteria</taxon>
        <taxon>Hyphomicrobiales</taxon>
        <taxon>Stappiaceae</taxon>
        <taxon>Roseibium</taxon>
    </lineage>
</organism>
<evidence type="ECO:0000256" key="1">
    <source>
        <dbReference type="ARBA" id="ARBA00022598"/>
    </source>
</evidence>
<evidence type="ECO:0000259" key="3">
    <source>
        <dbReference type="PROSITE" id="PS50975"/>
    </source>
</evidence>
<evidence type="ECO:0000313" key="5">
    <source>
        <dbReference type="Proteomes" id="UP000320593"/>
    </source>
</evidence>
<dbReference type="PANTHER" id="PTHR21621:SF0">
    <property type="entry name" value="BETA-CITRYLGLUTAMATE SYNTHASE B-RELATED"/>
    <property type="match status" value="1"/>
</dbReference>
<keyword evidence="5" id="KW-1185">Reference proteome</keyword>
<proteinExistence type="predicted"/>
<dbReference type="AlphaFoldDB" id="A0A562SNC6"/>
<dbReference type="Pfam" id="PF07478">
    <property type="entry name" value="Dala_Dala_lig_C"/>
    <property type="match status" value="1"/>
</dbReference>
<dbReference type="InterPro" id="IPR013651">
    <property type="entry name" value="ATP-grasp_RimK-type"/>
</dbReference>
<name>A0A562SNC6_9HYPH</name>
<dbReference type="RefSeq" id="WP_145345407.1">
    <property type="nucleotide sequence ID" value="NZ_SMLY01000078.1"/>
</dbReference>
<reference evidence="4 5" key="1">
    <citation type="submission" date="2019-07" db="EMBL/GenBank/DDBJ databases">
        <title>Genomic Encyclopedia of Archaeal and Bacterial Type Strains, Phase II (KMG-II): from individual species to whole genera.</title>
        <authorList>
            <person name="Goeker M."/>
        </authorList>
    </citation>
    <scope>NUCLEOTIDE SEQUENCE [LARGE SCALE GENOMIC DNA]</scope>
    <source>
        <strain evidence="4 5">ATCC BAA-252</strain>
    </source>
</reference>
<dbReference type="GO" id="GO:0005524">
    <property type="term" value="F:ATP binding"/>
    <property type="evidence" value="ECO:0007669"/>
    <property type="project" value="UniProtKB-UniRule"/>
</dbReference>
<dbReference type="EMBL" id="VLLF01000008">
    <property type="protein sequence ID" value="TWI82742.1"/>
    <property type="molecule type" value="Genomic_DNA"/>
</dbReference>
<dbReference type="Pfam" id="PF08443">
    <property type="entry name" value="RimK"/>
    <property type="match status" value="1"/>
</dbReference>
<gene>
    <name evidence="4" type="ORF">JM93_03256</name>
</gene>
<dbReference type="GO" id="GO:0046872">
    <property type="term" value="F:metal ion binding"/>
    <property type="evidence" value="ECO:0007669"/>
    <property type="project" value="InterPro"/>
</dbReference>